<evidence type="ECO:0000259" key="8">
    <source>
        <dbReference type="SMART" id="SM01131"/>
    </source>
</evidence>
<comment type="cofactor">
    <cofactor evidence="1">
        <name>Mn(2+)</name>
        <dbReference type="ChEBI" id="CHEBI:29035"/>
    </cofactor>
</comment>
<feature type="domain" description="DHHA2" evidence="8">
    <location>
        <begin position="320"/>
        <end position="445"/>
    </location>
</feature>
<dbReference type="Pfam" id="PF01368">
    <property type="entry name" value="DHH"/>
    <property type="match status" value="1"/>
</dbReference>
<comment type="caution">
    <text evidence="9">The sequence shown here is derived from an EMBL/GenBank/DDBJ whole genome shotgun (WGS) entry which is preliminary data.</text>
</comment>
<comment type="catalytic activity">
    <reaction evidence="7">
        <text>diphosphate + H2O = 2 phosphate + H(+)</text>
        <dbReference type="Rhea" id="RHEA:24576"/>
        <dbReference type="ChEBI" id="CHEBI:15377"/>
        <dbReference type="ChEBI" id="CHEBI:15378"/>
        <dbReference type="ChEBI" id="CHEBI:33019"/>
        <dbReference type="ChEBI" id="CHEBI:43474"/>
        <dbReference type="EC" id="3.6.1.1"/>
    </reaction>
</comment>
<evidence type="ECO:0000256" key="1">
    <source>
        <dbReference type="ARBA" id="ARBA00001936"/>
    </source>
</evidence>
<dbReference type="EMBL" id="JACNJN010000153">
    <property type="protein sequence ID" value="MBC8336312.1"/>
    <property type="molecule type" value="Genomic_DNA"/>
</dbReference>
<evidence type="ECO:0000256" key="7">
    <source>
        <dbReference type="ARBA" id="ARBA00047820"/>
    </source>
</evidence>
<dbReference type="PANTHER" id="PTHR12112">
    <property type="entry name" value="BNIP - RELATED"/>
    <property type="match status" value="1"/>
</dbReference>
<evidence type="ECO:0000313" key="9">
    <source>
        <dbReference type="EMBL" id="MBC8336312.1"/>
    </source>
</evidence>
<dbReference type="Proteomes" id="UP000614469">
    <property type="component" value="Unassembled WGS sequence"/>
</dbReference>
<dbReference type="InterPro" id="IPR000644">
    <property type="entry name" value="CBS_dom"/>
</dbReference>
<evidence type="ECO:0000313" key="10">
    <source>
        <dbReference type="Proteomes" id="UP000614469"/>
    </source>
</evidence>
<dbReference type="InterPro" id="IPR001667">
    <property type="entry name" value="DDH_dom"/>
</dbReference>
<protein>
    <recommendedName>
        <fullName evidence="2">inorganic diphosphatase</fullName>
        <ecNumber evidence="2">3.6.1.1</ecNumber>
    </recommendedName>
    <alternativeName>
        <fullName evidence="6">Pyrophosphate phospho-hydrolase</fullName>
    </alternativeName>
</protein>
<dbReference type="Gene3D" id="3.10.310.20">
    <property type="entry name" value="DHHA2 domain"/>
    <property type="match status" value="1"/>
</dbReference>
<evidence type="ECO:0000256" key="2">
    <source>
        <dbReference type="ARBA" id="ARBA00012146"/>
    </source>
</evidence>
<dbReference type="PANTHER" id="PTHR12112:SF22">
    <property type="entry name" value="MANGANESE-DEPENDENT INORGANIC PYROPHOSPHATASE-RELATED"/>
    <property type="match status" value="1"/>
</dbReference>
<dbReference type="SMART" id="SM01131">
    <property type="entry name" value="DHHA2"/>
    <property type="match status" value="1"/>
</dbReference>
<dbReference type="SUPFAM" id="SSF64182">
    <property type="entry name" value="DHH phosphoesterases"/>
    <property type="match status" value="1"/>
</dbReference>
<dbReference type="SUPFAM" id="SSF54631">
    <property type="entry name" value="CBS-domain pair"/>
    <property type="match status" value="1"/>
</dbReference>
<dbReference type="Pfam" id="PF00571">
    <property type="entry name" value="CBS"/>
    <property type="match status" value="1"/>
</dbReference>
<keyword evidence="4" id="KW-0378">Hydrolase</keyword>
<evidence type="ECO:0000256" key="3">
    <source>
        <dbReference type="ARBA" id="ARBA00022723"/>
    </source>
</evidence>
<dbReference type="InterPro" id="IPR038763">
    <property type="entry name" value="DHH_sf"/>
</dbReference>
<dbReference type="Gene3D" id="3.90.1640.10">
    <property type="entry name" value="inorganic pyrophosphatase (n-terminal core)"/>
    <property type="match status" value="2"/>
</dbReference>
<organism evidence="9 10">
    <name type="scientific">Candidatus Desulfolinea nitratireducens</name>
    <dbReference type="NCBI Taxonomy" id="2841698"/>
    <lineage>
        <taxon>Bacteria</taxon>
        <taxon>Bacillati</taxon>
        <taxon>Chloroflexota</taxon>
        <taxon>Anaerolineae</taxon>
        <taxon>Anaerolineales</taxon>
        <taxon>Anaerolineales incertae sedis</taxon>
        <taxon>Candidatus Desulfolinea</taxon>
    </lineage>
</organism>
<dbReference type="GO" id="GO:0004427">
    <property type="term" value="F:inorganic diphosphate phosphatase activity"/>
    <property type="evidence" value="ECO:0007669"/>
    <property type="project" value="UniProtKB-EC"/>
</dbReference>
<name>A0A8J6TK68_9CHLR</name>
<dbReference type="EC" id="3.6.1.1" evidence="2"/>
<evidence type="ECO:0000256" key="6">
    <source>
        <dbReference type="ARBA" id="ARBA00032535"/>
    </source>
</evidence>
<dbReference type="InterPro" id="IPR004097">
    <property type="entry name" value="DHHA2"/>
</dbReference>
<dbReference type="Pfam" id="PF02833">
    <property type="entry name" value="DHHA2"/>
    <property type="match status" value="1"/>
</dbReference>
<dbReference type="GO" id="GO:0046872">
    <property type="term" value="F:metal ion binding"/>
    <property type="evidence" value="ECO:0007669"/>
    <property type="project" value="UniProtKB-KW"/>
</dbReference>
<evidence type="ECO:0000256" key="5">
    <source>
        <dbReference type="ARBA" id="ARBA00023211"/>
    </source>
</evidence>
<sequence length="447" mass="48453">MSETYVIGHVNPDTDTIAAAMGYAWLLNERDGAQVTAARAGAVNQQTAWILNYLGLDAPKLLNDASPRFDAVVRRLDTTTPDAPLLDAWAIASRTWGVAPVVDKDGQPFGLITGGSIFAFMSQTIGDQANRQEMKIADVLDAPSRAACKTDLPQFKSSARIRDSLNRLLRNEGDNFFVVDDSGAYVGICRQKDALNPPRLKIIMVDHNEARQALAHLEEAELLEILDHHRLGNPSTHVPIRFTVDIVGSTSTLVSEKVEKAGLSAPPKIAGMLLAGLLSDTLILTSPTTTARDHDAAKRLGRWAFVHGSVLAGETVQSYGEKILNAGAGLSSRDPQEIVSSDMKLYDGGGYRFAIAQAEVTDLLQLSKHLEDLKLELEDLRSKQSVDFAMLLVTDVVRGSSRLLIAEGPPELSDLPYPIQPDGTLLARGVVSRKKQLLPVVLGLLER</sequence>
<dbReference type="GO" id="GO:0005737">
    <property type="term" value="C:cytoplasm"/>
    <property type="evidence" value="ECO:0007669"/>
    <property type="project" value="InterPro"/>
</dbReference>
<gene>
    <name evidence="9" type="ORF">H8E29_13680</name>
</gene>
<proteinExistence type="predicted"/>
<keyword evidence="3" id="KW-0479">Metal-binding</keyword>
<reference evidence="9 10" key="1">
    <citation type="submission" date="2020-08" db="EMBL/GenBank/DDBJ databases">
        <title>Bridging the membrane lipid divide: bacteria of the FCB group superphylum have the potential to synthesize archaeal ether lipids.</title>
        <authorList>
            <person name="Villanueva L."/>
            <person name="Von Meijenfeldt F.A.B."/>
            <person name="Westbye A.B."/>
            <person name="Yadav S."/>
            <person name="Hopmans E.C."/>
            <person name="Dutilh B.E."/>
            <person name="Sinninghe Damste J.S."/>
        </authorList>
    </citation>
    <scope>NUCLEOTIDE SEQUENCE [LARGE SCALE GENOMIC DNA]</scope>
    <source>
        <strain evidence="9">NIOZ-UU36</strain>
    </source>
</reference>
<dbReference type="InterPro" id="IPR038222">
    <property type="entry name" value="DHHA2_dom_sf"/>
</dbReference>
<accession>A0A8J6TK68</accession>
<evidence type="ECO:0000256" key="4">
    <source>
        <dbReference type="ARBA" id="ARBA00022801"/>
    </source>
</evidence>
<keyword evidence="5" id="KW-0464">Manganese</keyword>
<dbReference type="InterPro" id="IPR046342">
    <property type="entry name" value="CBS_dom_sf"/>
</dbReference>
<dbReference type="AlphaFoldDB" id="A0A8J6TK68"/>